<organism evidence="1 2">
    <name type="scientific">Apiospora kogelbergensis</name>
    <dbReference type="NCBI Taxonomy" id="1337665"/>
    <lineage>
        <taxon>Eukaryota</taxon>
        <taxon>Fungi</taxon>
        <taxon>Dikarya</taxon>
        <taxon>Ascomycota</taxon>
        <taxon>Pezizomycotina</taxon>
        <taxon>Sordariomycetes</taxon>
        <taxon>Xylariomycetidae</taxon>
        <taxon>Amphisphaeriales</taxon>
        <taxon>Apiosporaceae</taxon>
        <taxon>Apiospora</taxon>
    </lineage>
</organism>
<comment type="caution">
    <text evidence="1">The sequence shown here is derived from an EMBL/GenBank/DDBJ whole genome shotgun (WGS) entry which is preliminary data.</text>
</comment>
<dbReference type="Proteomes" id="UP001392437">
    <property type="component" value="Unassembled WGS sequence"/>
</dbReference>
<reference evidence="1 2" key="1">
    <citation type="submission" date="2023-01" db="EMBL/GenBank/DDBJ databases">
        <title>Analysis of 21 Apiospora genomes using comparative genomics revels a genus with tremendous synthesis potential of carbohydrate active enzymes and secondary metabolites.</title>
        <authorList>
            <person name="Sorensen T."/>
        </authorList>
    </citation>
    <scope>NUCLEOTIDE SEQUENCE [LARGE SCALE GENOMIC DNA]</scope>
    <source>
        <strain evidence="1 2">CBS 117206</strain>
    </source>
</reference>
<accession>A0AAW0R2S5</accession>
<dbReference type="EMBL" id="JAQQWP010000004">
    <property type="protein sequence ID" value="KAK8121557.1"/>
    <property type="molecule type" value="Genomic_DNA"/>
</dbReference>
<gene>
    <name evidence="1" type="ORF">PG999_005677</name>
</gene>
<keyword evidence="2" id="KW-1185">Reference proteome</keyword>
<evidence type="ECO:0000313" key="1">
    <source>
        <dbReference type="EMBL" id="KAK8121557.1"/>
    </source>
</evidence>
<proteinExistence type="predicted"/>
<dbReference type="AlphaFoldDB" id="A0AAW0R2S5"/>
<name>A0AAW0R2S5_9PEZI</name>
<protein>
    <submittedName>
        <fullName evidence="1">Uncharacterized protein</fullName>
    </submittedName>
</protein>
<sequence length="208" mass="24504">MSAQHLSLPVRTTPVTVQDYTEAGFNIYRTSFEDDELFQRYVDYIRKAVIQHCESERQVDDIPTMYTKEEIGGKHLRGLSVDEVRQLHMEWVATIVESTSRTDNFDVYDFRAEYFMLVNDKVLEGFRVAEDEYAKEHKEFDYIYDGAVAIMCIGYEDEETGEGVYLSEATWQYIEPWAIAELYDMIGRDPEWWFAAFVWPPGRYGWMA</sequence>
<evidence type="ECO:0000313" key="2">
    <source>
        <dbReference type="Proteomes" id="UP001392437"/>
    </source>
</evidence>